<feature type="region of interest" description="Disordered" evidence="2">
    <location>
        <begin position="469"/>
        <end position="489"/>
    </location>
</feature>
<evidence type="ECO:0000313" key="6">
    <source>
        <dbReference type="EMBL" id="KAF3007621.1"/>
    </source>
</evidence>
<feature type="compositionally biased region" description="Basic and acidic residues" evidence="2">
    <location>
        <begin position="651"/>
        <end position="660"/>
    </location>
</feature>
<keyword evidence="7" id="KW-1185">Reference proteome</keyword>
<name>A0A9P4TL49_CURKU</name>
<dbReference type="InterPro" id="IPR021109">
    <property type="entry name" value="Peptidase_aspartic_dom_sf"/>
</dbReference>
<reference evidence="6" key="1">
    <citation type="submission" date="2019-04" db="EMBL/GenBank/DDBJ databases">
        <title>Sequencing of skin fungus with MAO and IRED activity.</title>
        <authorList>
            <person name="Marsaioli A.J."/>
            <person name="Bonatto J.M.C."/>
            <person name="Reis Junior O."/>
        </authorList>
    </citation>
    <scope>NUCLEOTIDE SEQUENCE</scope>
    <source>
        <strain evidence="6">30M1</strain>
    </source>
</reference>
<feature type="chain" id="PRO_5040299589" description="Peptidase A1 domain-containing protein" evidence="4">
    <location>
        <begin position="27"/>
        <end position="660"/>
    </location>
</feature>
<dbReference type="PROSITE" id="PS51767">
    <property type="entry name" value="PEPTIDASE_A1"/>
    <property type="match status" value="1"/>
</dbReference>
<dbReference type="PRINTS" id="PR00792">
    <property type="entry name" value="PEPSIN"/>
</dbReference>
<comment type="caution">
    <text evidence="6">The sequence shown here is derived from an EMBL/GenBank/DDBJ whole genome shotgun (WGS) entry which is preliminary data.</text>
</comment>
<comment type="similarity">
    <text evidence="1">Belongs to the peptidase A1 family.</text>
</comment>
<evidence type="ECO:0000259" key="5">
    <source>
        <dbReference type="PROSITE" id="PS51767"/>
    </source>
</evidence>
<keyword evidence="3" id="KW-0812">Transmembrane</keyword>
<evidence type="ECO:0000256" key="4">
    <source>
        <dbReference type="SAM" id="SignalP"/>
    </source>
</evidence>
<dbReference type="OrthoDB" id="4074350at2759"/>
<dbReference type="Pfam" id="PF00026">
    <property type="entry name" value="Asp"/>
    <property type="match status" value="1"/>
</dbReference>
<dbReference type="Gene3D" id="2.40.70.10">
    <property type="entry name" value="Acid Proteases"/>
    <property type="match status" value="2"/>
</dbReference>
<dbReference type="InterPro" id="IPR033121">
    <property type="entry name" value="PEPTIDASE_A1"/>
</dbReference>
<protein>
    <recommendedName>
        <fullName evidence="5">Peptidase A1 domain-containing protein</fullName>
    </recommendedName>
</protein>
<feature type="region of interest" description="Disordered" evidence="2">
    <location>
        <begin position="608"/>
        <end position="660"/>
    </location>
</feature>
<dbReference type="InterPro" id="IPR001461">
    <property type="entry name" value="Aspartic_peptidase_A1"/>
</dbReference>
<sequence>MPLSNGARCAYTAALLFWTSLPLCSAENITNVPGYKLRSGVSSVPAPLRVAPDQGWLGIDGQWNTFSLRIGSQKTIAQVLPSTSSQQIWVVNRKGCTWNSGNKTNPTEEFSDDCDQSRGYVFDPKDSSSWETEGFYELWVGGNFGLEGRGDYGFDNVGLGIPGEEGPTVQNTTIGSLINYDHWLGHLGLHPKPTNFSKDMVDVPPVPSYMTKLFEQGSIPSLSFGYTTGVQYRDTTFLGSLTLGGYDSSRYIPNNVSFEFAPDNERELVVSLVNLRASMNNQTGIDLSPDTTAFEKAFGLTYDNTTQLYLVDDLLHETLKAHNPNVTFTLSQPYNRTETVEITLPYAAFDLQADYPYHGLKAKTRYFPLRRADNNTQWALGRAFLQEAYLTVDWDRSRFSVYQCDWTYGKAPEIMPIVARRYTEESSEDQSKSTNGVLIGVVVGCVFLVVFLATAIVGYFWQAEAARKASPTDTDDDPSSPTSEKGPNVFLKAELPGVSNVYRHEMGMSGKEKVSVEIAEVEDTGRPVYEMLGDIPTPQEAASRQLSEKESMLVREKNINGVDLTAGVQVTSPTARLAPVASLNDIATVATSLPSSIVSPVTPRAPRDGAYLEASDGVSPLPPYRVQRDGRSVEDLFSPISPLDAPPTTDSSRRRFSYES</sequence>
<evidence type="ECO:0000256" key="1">
    <source>
        <dbReference type="ARBA" id="ARBA00007447"/>
    </source>
</evidence>
<feature type="transmembrane region" description="Helical" evidence="3">
    <location>
        <begin position="437"/>
        <end position="461"/>
    </location>
</feature>
<accession>A0A9P4TL49</accession>
<keyword evidence="3" id="KW-1133">Transmembrane helix</keyword>
<dbReference type="SUPFAM" id="SSF50630">
    <property type="entry name" value="Acid proteases"/>
    <property type="match status" value="1"/>
</dbReference>
<dbReference type="GO" id="GO:0004190">
    <property type="term" value="F:aspartic-type endopeptidase activity"/>
    <property type="evidence" value="ECO:0007669"/>
    <property type="project" value="InterPro"/>
</dbReference>
<proteinExistence type="inferred from homology"/>
<gene>
    <name evidence="6" type="ORF">E8E13_008241</name>
</gene>
<keyword evidence="3" id="KW-0472">Membrane</keyword>
<evidence type="ECO:0000256" key="3">
    <source>
        <dbReference type="SAM" id="Phobius"/>
    </source>
</evidence>
<dbReference type="AlphaFoldDB" id="A0A9P4TL49"/>
<dbReference type="EMBL" id="SWKU01000004">
    <property type="protein sequence ID" value="KAF3007621.1"/>
    <property type="molecule type" value="Genomic_DNA"/>
</dbReference>
<feature type="domain" description="Peptidase A1" evidence="5">
    <location>
        <begin position="64"/>
        <end position="402"/>
    </location>
</feature>
<organism evidence="6 7">
    <name type="scientific">Curvularia kusanoi</name>
    <name type="common">Cochliobolus kusanoi</name>
    <dbReference type="NCBI Taxonomy" id="90978"/>
    <lineage>
        <taxon>Eukaryota</taxon>
        <taxon>Fungi</taxon>
        <taxon>Dikarya</taxon>
        <taxon>Ascomycota</taxon>
        <taxon>Pezizomycotina</taxon>
        <taxon>Dothideomycetes</taxon>
        <taxon>Pleosporomycetidae</taxon>
        <taxon>Pleosporales</taxon>
        <taxon>Pleosporineae</taxon>
        <taxon>Pleosporaceae</taxon>
        <taxon>Curvularia</taxon>
    </lineage>
</organism>
<feature type="signal peptide" evidence="4">
    <location>
        <begin position="1"/>
        <end position="26"/>
    </location>
</feature>
<evidence type="ECO:0000313" key="7">
    <source>
        <dbReference type="Proteomes" id="UP000801428"/>
    </source>
</evidence>
<keyword evidence="4" id="KW-0732">Signal</keyword>
<dbReference type="GO" id="GO:0006508">
    <property type="term" value="P:proteolysis"/>
    <property type="evidence" value="ECO:0007669"/>
    <property type="project" value="InterPro"/>
</dbReference>
<evidence type="ECO:0000256" key="2">
    <source>
        <dbReference type="SAM" id="MobiDB-lite"/>
    </source>
</evidence>
<dbReference type="Proteomes" id="UP000801428">
    <property type="component" value="Unassembled WGS sequence"/>
</dbReference>